<accession>A0A3P1CVX1</accession>
<dbReference type="EMBL" id="RQJP01000001">
    <property type="protein sequence ID" value="RRB16994.1"/>
    <property type="molecule type" value="Genomic_DNA"/>
</dbReference>
<comment type="caution">
    <text evidence="1">The sequence shown here is derived from an EMBL/GenBank/DDBJ whole genome shotgun (WGS) entry which is preliminary data.</text>
</comment>
<dbReference type="RefSeq" id="WP_124903153.1">
    <property type="nucleotide sequence ID" value="NZ_RQJP01000001.1"/>
</dbReference>
<evidence type="ECO:0000313" key="2">
    <source>
        <dbReference type="Proteomes" id="UP000274271"/>
    </source>
</evidence>
<evidence type="ECO:0000313" key="1">
    <source>
        <dbReference type="EMBL" id="RRB16994.1"/>
    </source>
</evidence>
<keyword evidence="2" id="KW-1185">Reference proteome</keyword>
<organism evidence="1 2">
    <name type="scientific">Larkinella knui</name>
    <dbReference type="NCBI Taxonomy" id="2025310"/>
    <lineage>
        <taxon>Bacteria</taxon>
        <taxon>Pseudomonadati</taxon>
        <taxon>Bacteroidota</taxon>
        <taxon>Cytophagia</taxon>
        <taxon>Cytophagales</taxon>
        <taxon>Spirosomataceae</taxon>
        <taxon>Larkinella</taxon>
    </lineage>
</organism>
<gene>
    <name evidence="1" type="ORF">EHT87_01530</name>
</gene>
<sequence>MEKKRIVFYDDLNDPYEKQLADGLKDTPEERYVKFFHMQARLWALKGFPNWERKITMKPHPWI</sequence>
<reference evidence="1 2" key="1">
    <citation type="submission" date="2018-11" db="EMBL/GenBank/DDBJ databases">
        <authorList>
            <person name="Zhou Z."/>
            <person name="Wang G."/>
        </authorList>
    </citation>
    <scope>NUCLEOTIDE SEQUENCE [LARGE SCALE GENOMIC DNA]</scope>
    <source>
        <strain evidence="1 2">KCTC42998</strain>
    </source>
</reference>
<dbReference type="AlphaFoldDB" id="A0A3P1CVX1"/>
<dbReference type="OrthoDB" id="965509at2"/>
<name>A0A3P1CVX1_9BACT</name>
<dbReference type="Proteomes" id="UP000274271">
    <property type="component" value="Unassembled WGS sequence"/>
</dbReference>
<proteinExistence type="predicted"/>
<protein>
    <submittedName>
        <fullName evidence="1">Uncharacterized protein</fullName>
    </submittedName>
</protein>